<keyword evidence="3" id="KW-1185">Reference proteome</keyword>
<feature type="compositionally biased region" description="Polar residues" evidence="1">
    <location>
        <begin position="119"/>
        <end position="130"/>
    </location>
</feature>
<comment type="caution">
    <text evidence="2">The sequence shown here is derived from an EMBL/GenBank/DDBJ whole genome shotgun (WGS) entry which is preliminary data.</text>
</comment>
<accession>A0A2N5SDE9</accession>
<organism evidence="2 3">
    <name type="scientific">Puccinia coronata f. sp. avenae</name>
    <dbReference type="NCBI Taxonomy" id="200324"/>
    <lineage>
        <taxon>Eukaryota</taxon>
        <taxon>Fungi</taxon>
        <taxon>Dikarya</taxon>
        <taxon>Basidiomycota</taxon>
        <taxon>Pucciniomycotina</taxon>
        <taxon>Pucciniomycetes</taxon>
        <taxon>Pucciniales</taxon>
        <taxon>Pucciniaceae</taxon>
        <taxon>Puccinia</taxon>
    </lineage>
</organism>
<feature type="compositionally biased region" description="Polar residues" evidence="1">
    <location>
        <begin position="142"/>
        <end position="162"/>
    </location>
</feature>
<feature type="compositionally biased region" description="Polar residues" evidence="1">
    <location>
        <begin position="278"/>
        <end position="295"/>
    </location>
</feature>
<feature type="compositionally biased region" description="Polar residues" evidence="1">
    <location>
        <begin position="183"/>
        <end position="208"/>
    </location>
</feature>
<feature type="region of interest" description="Disordered" evidence="1">
    <location>
        <begin position="379"/>
        <end position="399"/>
    </location>
</feature>
<gene>
    <name evidence="2" type="ORF">PCANC_23069</name>
</gene>
<dbReference type="EMBL" id="PGCJ01001026">
    <property type="protein sequence ID" value="PLW11287.1"/>
    <property type="molecule type" value="Genomic_DNA"/>
</dbReference>
<evidence type="ECO:0000256" key="1">
    <source>
        <dbReference type="SAM" id="MobiDB-lite"/>
    </source>
</evidence>
<feature type="region of interest" description="Disordered" evidence="1">
    <location>
        <begin position="418"/>
        <end position="439"/>
    </location>
</feature>
<evidence type="ECO:0000313" key="3">
    <source>
        <dbReference type="Proteomes" id="UP000235388"/>
    </source>
</evidence>
<feature type="compositionally biased region" description="Polar residues" evidence="1">
    <location>
        <begin position="462"/>
        <end position="471"/>
    </location>
</feature>
<feature type="compositionally biased region" description="Polar residues" evidence="1">
    <location>
        <begin position="331"/>
        <end position="347"/>
    </location>
</feature>
<dbReference type="Proteomes" id="UP000235388">
    <property type="component" value="Unassembled WGS sequence"/>
</dbReference>
<feature type="compositionally biased region" description="Polar residues" evidence="1">
    <location>
        <begin position="479"/>
        <end position="492"/>
    </location>
</feature>
<protein>
    <submittedName>
        <fullName evidence="2">Uncharacterized protein</fullName>
    </submittedName>
</protein>
<evidence type="ECO:0000313" key="2">
    <source>
        <dbReference type="EMBL" id="PLW11287.1"/>
    </source>
</evidence>
<dbReference type="AlphaFoldDB" id="A0A2N5SDE9"/>
<reference evidence="2 3" key="1">
    <citation type="submission" date="2017-11" db="EMBL/GenBank/DDBJ databases">
        <title>De novo assembly and phasing of dikaryotic genomes from two isolates of Puccinia coronata f. sp. avenae, the causal agent of oat crown rust.</title>
        <authorList>
            <person name="Miller M.E."/>
            <person name="Zhang Y."/>
            <person name="Omidvar V."/>
            <person name="Sperschneider J."/>
            <person name="Schwessinger B."/>
            <person name="Raley C."/>
            <person name="Palmer J.M."/>
            <person name="Garnica D."/>
            <person name="Upadhyaya N."/>
            <person name="Rathjen J."/>
            <person name="Taylor J.M."/>
            <person name="Park R.F."/>
            <person name="Dodds P.N."/>
            <person name="Hirsch C.D."/>
            <person name="Kianian S.F."/>
            <person name="Figueroa M."/>
        </authorList>
    </citation>
    <scope>NUCLEOTIDE SEQUENCE [LARGE SCALE GENOMIC DNA]</scope>
    <source>
        <strain evidence="2">12NC29</strain>
    </source>
</reference>
<feature type="compositionally biased region" description="Basic and acidic residues" evidence="1">
    <location>
        <begin position="387"/>
        <end position="399"/>
    </location>
</feature>
<feature type="region of interest" description="Disordered" evidence="1">
    <location>
        <begin position="95"/>
        <end position="347"/>
    </location>
</feature>
<sequence>MNALIFSIGLSHLIDKPSVWGAPIESASSLAQHGICDSEHPSIPGTYDSYLAGVTPGIQLITVTYAQPCVVKWYGRVHRQEARPVQLSAQAQEFLPNNKKPHYSSPVISPKIKDKSEESNQASQNTQPSDQCVDHSARNEPPTHNNSARNEPPNHTMSNPSEHQIPDLKSVPKPSSDTHKTSELPSTDQVPSIESPAVSTLQDPNLSDQLHPGLRPSYSGLPESNIRAEQNDSPEIGKGAWQNGPPRLPNTETYREAASIATHVSPGKSSNRRKNRKSQASPSPQIETKQQNPSKGEQRNKNSEEGSPSTSEIGWEEVSKKKAAKSQKNQTSIIKKNGNDQAGLSRTSKVLEDKYFEQNRQDVPIESDNTFQDMNQAHNQLQSGKGLDTKTDPLDESNGKMERLDEYHGEMFETIEPIHNLHSQGSKKKKKKNVSDEKKIIENWSSIETLLEHFRKNDIHQNEGSSGQTLKSHPKRKSNSTNQKDNASSAQEDTAEDFAIPSYERNMPQ</sequence>
<dbReference type="STRING" id="200324.A0A2N5SDE9"/>
<name>A0A2N5SDE9_9BASI</name>
<feature type="region of interest" description="Disordered" evidence="1">
    <location>
        <begin position="458"/>
        <end position="509"/>
    </location>
</feature>
<proteinExistence type="predicted"/>